<dbReference type="AlphaFoldDB" id="A0A9D3SNZ5"/>
<dbReference type="EMBL" id="JAHKSW010000006">
    <property type="protein sequence ID" value="KAG7331821.1"/>
    <property type="molecule type" value="Genomic_DNA"/>
</dbReference>
<proteinExistence type="predicted"/>
<dbReference type="Proteomes" id="UP000824219">
    <property type="component" value="Linkage Group LG06"/>
</dbReference>
<organism evidence="1 2">
    <name type="scientific">Hemibagrus wyckioides</name>
    <dbReference type="NCBI Taxonomy" id="337641"/>
    <lineage>
        <taxon>Eukaryota</taxon>
        <taxon>Metazoa</taxon>
        <taxon>Chordata</taxon>
        <taxon>Craniata</taxon>
        <taxon>Vertebrata</taxon>
        <taxon>Euteleostomi</taxon>
        <taxon>Actinopterygii</taxon>
        <taxon>Neopterygii</taxon>
        <taxon>Teleostei</taxon>
        <taxon>Ostariophysi</taxon>
        <taxon>Siluriformes</taxon>
        <taxon>Bagridae</taxon>
        <taxon>Hemibagrus</taxon>
    </lineage>
</organism>
<protein>
    <submittedName>
        <fullName evidence="1">Uncharacterized protein</fullName>
    </submittedName>
</protein>
<sequence>MAIRAMNRAQMGAFLMHRVSRFSKKIRAVRGYRCRKRRFHLQNPFGDVITNKTMYPGCGGTLIKRIQRPTDGALELSVRRVTSRKRRAGAGISRERARAYTPTHIVVQMCARASVFSRYKQTEVYEWRGPGCSSPC</sequence>
<evidence type="ECO:0000313" key="1">
    <source>
        <dbReference type="EMBL" id="KAG7331821.1"/>
    </source>
</evidence>
<keyword evidence="2" id="KW-1185">Reference proteome</keyword>
<comment type="caution">
    <text evidence="1">The sequence shown here is derived from an EMBL/GenBank/DDBJ whole genome shotgun (WGS) entry which is preliminary data.</text>
</comment>
<evidence type="ECO:0000313" key="2">
    <source>
        <dbReference type="Proteomes" id="UP000824219"/>
    </source>
</evidence>
<name>A0A9D3SNZ5_9TELE</name>
<gene>
    <name evidence="1" type="ORF">KOW79_005790</name>
</gene>
<accession>A0A9D3SNZ5</accession>
<reference evidence="1 2" key="1">
    <citation type="submission" date="2021-06" db="EMBL/GenBank/DDBJ databases">
        <title>Chromosome-level genome assembly of the red-tail catfish (Hemibagrus wyckioides).</title>
        <authorList>
            <person name="Shao F."/>
        </authorList>
    </citation>
    <scope>NUCLEOTIDE SEQUENCE [LARGE SCALE GENOMIC DNA]</scope>
    <source>
        <strain evidence="1">EC202008001</strain>
        <tissue evidence="1">Blood</tissue>
    </source>
</reference>